<accession>A0A1I3DHU7</accession>
<feature type="domain" description="Acyltransferase 3" evidence="2">
    <location>
        <begin position="103"/>
        <end position="311"/>
    </location>
</feature>
<feature type="transmembrane region" description="Helical" evidence="1">
    <location>
        <begin position="12"/>
        <end position="31"/>
    </location>
</feature>
<dbReference type="STRING" id="995038.SAMN05216274_11842"/>
<dbReference type="EMBL" id="FOPW01000018">
    <property type="protein sequence ID" value="SFH86330.1"/>
    <property type="molecule type" value="Genomic_DNA"/>
</dbReference>
<feature type="transmembrane region" description="Helical" evidence="1">
    <location>
        <begin position="99"/>
        <end position="119"/>
    </location>
</feature>
<dbReference type="InterPro" id="IPR002656">
    <property type="entry name" value="Acyl_transf_3_dom"/>
</dbReference>
<evidence type="ECO:0000313" key="6">
    <source>
        <dbReference type="Proteomes" id="UP000297963"/>
    </source>
</evidence>
<dbReference type="Proteomes" id="UP000297963">
    <property type="component" value="Unassembled WGS sequence"/>
</dbReference>
<protein>
    <submittedName>
        <fullName evidence="4">DUF1624 domain-containing protein</fullName>
    </submittedName>
</protein>
<evidence type="ECO:0000256" key="1">
    <source>
        <dbReference type="SAM" id="Phobius"/>
    </source>
</evidence>
<sequence>MQTRPDRGERVVAIDITRGLAIIGMFVAHAIPRAGDAELLVDGRSSILFATLAGVSLGIMTGSAHPLGRGQRSDRVVGIVVRALFLFLLGLVLSSLHSGIAIILHFYALMFLLLLPLLFLRRWLLCLIGVAFLLGAPMLGAAQVDVDVDQPTLAYFVDYFFLNGTYPVLIWMPFLLAGLIVARSDLRRAKNQVALVGVGASAAVAGYGAATVLPGVSAEAHSGSIAEVTGSGGLAIALIGALLWLTAVERGQLGRMLRGILSPVGATGSMALTVYTLQIMVLAIVVAGGREVDYPGWPLLIWMLLLTFILASLWRYLLGQGPLERLLAALTRAPRMS</sequence>
<gene>
    <name evidence="4" type="ORF">E3O11_09280</name>
    <name evidence="3" type="ORF">SAMN05216274_11842</name>
</gene>
<comment type="caution">
    <text evidence="4">The sequence shown here is derived from an EMBL/GenBank/DDBJ whole genome shotgun (WGS) entry which is preliminary data.</text>
</comment>
<proteinExistence type="predicted"/>
<evidence type="ECO:0000313" key="5">
    <source>
        <dbReference type="Proteomes" id="UP000199681"/>
    </source>
</evidence>
<keyword evidence="1" id="KW-1133">Transmembrane helix</keyword>
<reference evidence="4 6" key="2">
    <citation type="submission" date="2019-03" db="EMBL/GenBank/DDBJ databases">
        <title>Genomics of glacier-inhabiting Cryobacterium strains.</title>
        <authorList>
            <person name="Liu Q."/>
            <person name="Xin Y.-H."/>
        </authorList>
    </citation>
    <scope>NUCLEOTIDE SEQUENCE [LARGE SCALE GENOMIC DNA]</scope>
    <source>
        <strain evidence="4 6">Hh34</strain>
    </source>
</reference>
<feature type="transmembrane region" description="Helical" evidence="1">
    <location>
        <begin position="299"/>
        <end position="318"/>
    </location>
</feature>
<dbReference type="EMBL" id="SOFE01000015">
    <property type="protein sequence ID" value="TFB84701.1"/>
    <property type="molecule type" value="Genomic_DNA"/>
</dbReference>
<name>A0A1I3DHU7_9MICO</name>
<keyword evidence="5" id="KW-1185">Reference proteome</keyword>
<evidence type="ECO:0000259" key="2">
    <source>
        <dbReference type="Pfam" id="PF01757"/>
    </source>
</evidence>
<feature type="transmembrane region" description="Helical" evidence="1">
    <location>
        <begin position="124"/>
        <end position="144"/>
    </location>
</feature>
<keyword evidence="1" id="KW-0812">Transmembrane</keyword>
<dbReference type="AlphaFoldDB" id="A0A1I3DHU7"/>
<evidence type="ECO:0000313" key="4">
    <source>
        <dbReference type="EMBL" id="TFB84701.1"/>
    </source>
</evidence>
<keyword evidence="1" id="KW-0472">Membrane</keyword>
<feature type="transmembrane region" description="Helical" evidence="1">
    <location>
        <begin position="194"/>
        <end position="216"/>
    </location>
</feature>
<dbReference type="Pfam" id="PF01757">
    <property type="entry name" value="Acyl_transf_3"/>
    <property type="match status" value="1"/>
</dbReference>
<feature type="transmembrane region" description="Helical" evidence="1">
    <location>
        <begin position="164"/>
        <end position="182"/>
    </location>
</feature>
<feature type="transmembrane region" description="Helical" evidence="1">
    <location>
        <begin position="228"/>
        <end position="248"/>
    </location>
</feature>
<feature type="transmembrane region" description="Helical" evidence="1">
    <location>
        <begin position="260"/>
        <end position="287"/>
    </location>
</feature>
<dbReference type="GO" id="GO:0016747">
    <property type="term" value="F:acyltransferase activity, transferring groups other than amino-acyl groups"/>
    <property type="evidence" value="ECO:0007669"/>
    <property type="project" value="InterPro"/>
</dbReference>
<evidence type="ECO:0000313" key="3">
    <source>
        <dbReference type="EMBL" id="SFH86330.1"/>
    </source>
</evidence>
<dbReference type="Proteomes" id="UP000199681">
    <property type="component" value="Unassembled WGS sequence"/>
</dbReference>
<organism evidence="4 6">
    <name type="scientific">Cryobacterium levicorallinum</name>
    <dbReference type="NCBI Taxonomy" id="995038"/>
    <lineage>
        <taxon>Bacteria</taxon>
        <taxon>Bacillati</taxon>
        <taxon>Actinomycetota</taxon>
        <taxon>Actinomycetes</taxon>
        <taxon>Micrococcales</taxon>
        <taxon>Microbacteriaceae</taxon>
        <taxon>Cryobacterium</taxon>
    </lineage>
</organism>
<feature type="transmembrane region" description="Helical" evidence="1">
    <location>
        <begin position="76"/>
        <end position="93"/>
    </location>
</feature>
<feature type="transmembrane region" description="Helical" evidence="1">
    <location>
        <begin position="43"/>
        <end position="64"/>
    </location>
</feature>
<reference evidence="3 5" key="1">
    <citation type="submission" date="2016-10" db="EMBL/GenBank/DDBJ databases">
        <authorList>
            <person name="Varghese N."/>
            <person name="Submissions S."/>
        </authorList>
    </citation>
    <scope>NUCLEOTIDE SEQUENCE [LARGE SCALE GENOMIC DNA]</scope>
    <source>
        <strain evidence="3 5">GMCC 1.11211</strain>
    </source>
</reference>
<dbReference type="RefSeq" id="WP_092452040.1">
    <property type="nucleotide sequence ID" value="NZ_BKAC01000025.1"/>
</dbReference>